<accession>A0A067LD80</accession>
<dbReference type="OrthoDB" id="765837at2759"/>
<dbReference type="Pfam" id="PF09713">
    <property type="entry name" value="A_thal_3526"/>
    <property type="match status" value="1"/>
</dbReference>
<evidence type="ECO:0000313" key="2">
    <source>
        <dbReference type="Proteomes" id="UP000027138"/>
    </source>
</evidence>
<dbReference type="AlphaFoldDB" id="A0A067LD80"/>
<dbReference type="EMBL" id="KK914219">
    <property type="protein sequence ID" value="KDP46441.1"/>
    <property type="molecule type" value="Genomic_DNA"/>
</dbReference>
<protein>
    <submittedName>
        <fullName evidence="1">Uncharacterized protein</fullName>
    </submittedName>
</protein>
<dbReference type="InterPro" id="IPR006476">
    <property type="entry name" value="CHP01589_pln"/>
</dbReference>
<name>A0A067LD80_JATCU</name>
<gene>
    <name evidence="1" type="ORF">JCGZ_10281</name>
</gene>
<sequence length="78" mass="9580">MYYEHHHLPCLHCQPQEYIRMVQHLIERCLLFHMNRDDCVKALAKHASVHPTVTSTGRLARRELNYRRRKHWKTFRNT</sequence>
<keyword evidence="2" id="KW-1185">Reference proteome</keyword>
<organism evidence="1 2">
    <name type="scientific">Jatropha curcas</name>
    <name type="common">Barbados nut</name>
    <dbReference type="NCBI Taxonomy" id="180498"/>
    <lineage>
        <taxon>Eukaryota</taxon>
        <taxon>Viridiplantae</taxon>
        <taxon>Streptophyta</taxon>
        <taxon>Embryophyta</taxon>
        <taxon>Tracheophyta</taxon>
        <taxon>Spermatophyta</taxon>
        <taxon>Magnoliopsida</taxon>
        <taxon>eudicotyledons</taxon>
        <taxon>Gunneridae</taxon>
        <taxon>Pentapetalae</taxon>
        <taxon>rosids</taxon>
        <taxon>fabids</taxon>
        <taxon>Malpighiales</taxon>
        <taxon>Euphorbiaceae</taxon>
        <taxon>Crotonoideae</taxon>
        <taxon>Jatropheae</taxon>
        <taxon>Jatropha</taxon>
    </lineage>
</organism>
<dbReference type="PANTHER" id="PTHR31871:SF55">
    <property type="entry name" value="ANGIOTENSIN-CONVERTING ENZYME 2"/>
    <property type="match status" value="1"/>
</dbReference>
<reference evidence="1 2" key="1">
    <citation type="journal article" date="2014" name="PLoS ONE">
        <title>Global Analysis of Gene Expression Profiles in Physic Nut (Jatropha curcas L.) Seedlings Exposed to Salt Stress.</title>
        <authorList>
            <person name="Zhang L."/>
            <person name="Zhang C."/>
            <person name="Wu P."/>
            <person name="Chen Y."/>
            <person name="Li M."/>
            <person name="Jiang H."/>
            <person name="Wu G."/>
        </authorList>
    </citation>
    <scope>NUCLEOTIDE SEQUENCE [LARGE SCALE GENOMIC DNA]</scope>
    <source>
        <strain evidence="2">cv. GZQX0401</strain>
        <tissue evidence="1">Young leaves</tissue>
    </source>
</reference>
<evidence type="ECO:0000313" key="1">
    <source>
        <dbReference type="EMBL" id="KDP46441.1"/>
    </source>
</evidence>
<dbReference type="STRING" id="180498.A0A067LD80"/>
<dbReference type="PANTHER" id="PTHR31871">
    <property type="entry name" value="OS02G0137100 PROTEIN"/>
    <property type="match status" value="1"/>
</dbReference>
<proteinExistence type="predicted"/>
<dbReference type="Proteomes" id="UP000027138">
    <property type="component" value="Unassembled WGS sequence"/>
</dbReference>